<feature type="region of interest" description="Disordered" evidence="1">
    <location>
        <begin position="35"/>
        <end position="72"/>
    </location>
</feature>
<evidence type="ECO:0000313" key="3">
    <source>
        <dbReference type="Proteomes" id="UP000250235"/>
    </source>
</evidence>
<accession>A0A2Z7CQ58</accession>
<dbReference type="Proteomes" id="UP000250235">
    <property type="component" value="Unassembled WGS sequence"/>
</dbReference>
<sequence>MRELAQLGQSSPDQWDQHNPIPICTARSISIARSRSAQLDQFSTAQPRSAWLDSDQHKDPDGSSGEPTGQHREHAVIEARLMARAVRHDRGDGIPRAYQLPGLWPSTRSVLVHTRVDRRTGVDMARLQLEKAQKRMKKWADARRRKQEYSIGDKELIKHTIGQGFYLSGHITTSWGIIGLNVLAQR</sequence>
<proteinExistence type="predicted"/>
<reference evidence="2 3" key="1">
    <citation type="journal article" date="2015" name="Proc. Natl. Acad. Sci. U.S.A.">
        <title>The resurrection genome of Boea hygrometrica: A blueprint for survival of dehydration.</title>
        <authorList>
            <person name="Xiao L."/>
            <person name="Yang G."/>
            <person name="Zhang L."/>
            <person name="Yang X."/>
            <person name="Zhao S."/>
            <person name="Ji Z."/>
            <person name="Zhou Q."/>
            <person name="Hu M."/>
            <person name="Wang Y."/>
            <person name="Chen M."/>
            <person name="Xu Y."/>
            <person name="Jin H."/>
            <person name="Xiao X."/>
            <person name="Hu G."/>
            <person name="Bao F."/>
            <person name="Hu Y."/>
            <person name="Wan P."/>
            <person name="Li L."/>
            <person name="Deng X."/>
            <person name="Kuang T."/>
            <person name="Xiang C."/>
            <person name="Zhu J.K."/>
            <person name="Oliver M.J."/>
            <person name="He Y."/>
        </authorList>
    </citation>
    <scope>NUCLEOTIDE SEQUENCE [LARGE SCALE GENOMIC DNA]</scope>
    <source>
        <strain evidence="3">cv. XS01</strain>
    </source>
</reference>
<dbReference type="AlphaFoldDB" id="A0A2Z7CQ58"/>
<gene>
    <name evidence="2" type="ORF">F511_08610</name>
</gene>
<evidence type="ECO:0000256" key="1">
    <source>
        <dbReference type="SAM" id="MobiDB-lite"/>
    </source>
</evidence>
<dbReference type="EMBL" id="KQ995363">
    <property type="protein sequence ID" value="KZV46849.1"/>
    <property type="molecule type" value="Genomic_DNA"/>
</dbReference>
<keyword evidence="3" id="KW-1185">Reference proteome</keyword>
<protein>
    <submittedName>
        <fullName evidence="2">Uncharacterized protein</fullName>
    </submittedName>
</protein>
<name>A0A2Z7CQ58_9LAMI</name>
<feature type="region of interest" description="Disordered" evidence="1">
    <location>
        <begin position="1"/>
        <end position="21"/>
    </location>
</feature>
<organism evidence="2 3">
    <name type="scientific">Dorcoceras hygrometricum</name>
    <dbReference type="NCBI Taxonomy" id="472368"/>
    <lineage>
        <taxon>Eukaryota</taxon>
        <taxon>Viridiplantae</taxon>
        <taxon>Streptophyta</taxon>
        <taxon>Embryophyta</taxon>
        <taxon>Tracheophyta</taxon>
        <taxon>Spermatophyta</taxon>
        <taxon>Magnoliopsida</taxon>
        <taxon>eudicotyledons</taxon>
        <taxon>Gunneridae</taxon>
        <taxon>Pentapetalae</taxon>
        <taxon>asterids</taxon>
        <taxon>lamiids</taxon>
        <taxon>Lamiales</taxon>
        <taxon>Gesneriaceae</taxon>
        <taxon>Didymocarpoideae</taxon>
        <taxon>Trichosporeae</taxon>
        <taxon>Loxocarpinae</taxon>
        <taxon>Dorcoceras</taxon>
    </lineage>
</organism>
<evidence type="ECO:0000313" key="2">
    <source>
        <dbReference type="EMBL" id="KZV46849.1"/>
    </source>
</evidence>
<feature type="compositionally biased region" description="Polar residues" evidence="1">
    <location>
        <begin position="38"/>
        <end position="47"/>
    </location>
</feature>